<organism evidence="7 8">
    <name type="scientific">Clarias magur</name>
    <name type="common">Asian catfish</name>
    <name type="synonym">Macropteronotus magur</name>
    <dbReference type="NCBI Taxonomy" id="1594786"/>
    <lineage>
        <taxon>Eukaryota</taxon>
        <taxon>Metazoa</taxon>
        <taxon>Chordata</taxon>
        <taxon>Craniata</taxon>
        <taxon>Vertebrata</taxon>
        <taxon>Euteleostomi</taxon>
        <taxon>Actinopterygii</taxon>
        <taxon>Neopterygii</taxon>
        <taxon>Teleostei</taxon>
        <taxon>Ostariophysi</taxon>
        <taxon>Siluriformes</taxon>
        <taxon>Clariidae</taxon>
        <taxon>Clarias</taxon>
    </lineage>
</organism>
<proteinExistence type="inferred from homology"/>
<sequence>MSKLEQILILDPPTDLKFKGPFTDVVTANLKLTNPSDKRVCFKVKTTAPRRYCVRPNSGAIDPGASISIS</sequence>
<accession>A0A8J4UKB9</accession>
<dbReference type="Gene3D" id="2.60.40.10">
    <property type="entry name" value="Immunoglobulins"/>
    <property type="match status" value="1"/>
</dbReference>
<dbReference type="GO" id="GO:0033149">
    <property type="term" value="F:FFAT motif binding"/>
    <property type="evidence" value="ECO:0007669"/>
    <property type="project" value="TreeGrafter"/>
</dbReference>
<name>A0A8J4UKB9_CLAMG</name>
<dbReference type="OrthoDB" id="264603at2759"/>
<keyword evidence="8" id="KW-1185">Reference proteome</keyword>
<keyword evidence="3" id="KW-0812">Transmembrane</keyword>
<evidence type="ECO:0000313" key="8">
    <source>
        <dbReference type="Proteomes" id="UP000727407"/>
    </source>
</evidence>
<comment type="subcellular location">
    <subcellularLocation>
        <location evidence="1">Endoplasmic reticulum membrane</location>
        <topology evidence="1">Single-pass type IV membrane protein</topology>
    </subcellularLocation>
</comment>
<dbReference type="GO" id="GO:0061817">
    <property type="term" value="P:endoplasmic reticulum-plasma membrane tethering"/>
    <property type="evidence" value="ECO:0007669"/>
    <property type="project" value="TreeGrafter"/>
</dbReference>
<comment type="similarity">
    <text evidence="2">Belongs to the VAMP-associated protein (VAP) (TC 9.B.17) family.</text>
</comment>
<gene>
    <name evidence="7" type="primary">vapa</name>
    <name evidence="7" type="ORF">DAT39_007238</name>
</gene>
<dbReference type="PROSITE" id="PS50202">
    <property type="entry name" value="MSP"/>
    <property type="match status" value="1"/>
</dbReference>
<keyword evidence="4" id="KW-1133">Transmembrane helix</keyword>
<feature type="domain" description="MSP" evidence="6">
    <location>
        <begin position="7"/>
        <end position="70"/>
    </location>
</feature>
<dbReference type="GO" id="GO:0005886">
    <property type="term" value="C:plasma membrane"/>
    <property type="evidence" value="ECO:0007669"/>
    <property type="project" value="TreeGrafter"/>
</dbReference>
<dbReference type="InterPro" id="IPR000535">
    <property type="entry name" value="MSP_dom"/>
</dbReference>
<comment type="caution">
    <text evidence="7">The sequence shown here is derived from an EMBL/GenBank/DDBJ whole genome shotgun (WGS) entry which is preliminary data.</text>
</comment>
<dbReference type="EMBL" id="QNUK01000080">
    <property type="protein sequence ID" value="KAF5903039.1"/>
    <property type="molecule type" value="Genomic_DNA"/>
</dbReference>
<evidence type="ECO:0000256" key="4">
    <source>
        <dbReference type="ARBA" id="ARBA00022989"/>
    </source>
</evidence>
<dbReference type="InterPro" id="IPR016763">
    <property type="entry name" value="VAP"/>
</dbReference>
<dbReference type="Proteomes" id="UP000727407">
    <property type="component" value="Unassembled WGS sequence"/>
</dbReference>
<reference evidence="7" key="1">
    <citation type="submission" date="2020-07" db="EMBL/GenBank/DDBJ databases">
        <title>Clarias magur genome sequencing, assembly and annotation.</title>
        <authorList>
            <person name="Kushwaha B."/>
            <person name="Kumar R."/>
            <person name="Das P."/>
            <person name="Joshi C.G."/>
            <person name="Kumar D."/>
            <person name="Nagpure N.S."/>
            <person name="Pandey M."/>
            <person name="Agarwal S."/>
            <person name="Srivastava S."/>
            <person name="Singh M."/>
            <person name="Sahoo L."/>
            <person name="Jayasankar P."/>
            <person name="Meher P.K."/>
            <person name="Koringa P.G."/>
            <person name="Iquebal M.A."/>
            <person name="Das S.P."/>
            <person name="Bit A."/>
            <person name="Patnaik S."/>
            <person name="Patel N."/>
            <person name="Shah T.M."/>
            <person name="Hinsu A."/>
            <person name="Jena J.K."/>
        </authorList>
    </citation>
    <scope>NUCLEOTIDE SEQUENCE</scope>
    <source>
        <strain evidence="7">CIFAMagur01</strain>
        <tissue evidence="7">Testis</tissue>
    </source>
</reference>
<evidence type="ECO:0000256" key="3">
    <source>
        <dbReference type="ARBA" id="ARBA00022692"/>
    </source>
</evidence>
<keyword evidence="5" id="KW-0472">Membrane</keyword>
<evidence type="ECO:0000256" key="2">
    <source>
        <dbReference type="ARBA" id="ARBA00008932"/>
    </source>
</evidence>
<dbReference type="Pfam" id="PF00635">
    <property type="entry name" value="Motile_Sperm"/>
    <property type="match status" value="1"/>
</dbReference>
<evidence type="ECO:0000259" key="6">
    <source>
        <dbReference type="PROSITE" id="PS50202"/>
    </source>
</evidence>
<evidence type="ECO:0000256" key="1">
    <source>
        <dbReference type="ARBA" id="ARBA00004163"/>
    </source>
</evidence>
<dbReference type="GO" id="GO:0005789">
    <property type="term" value="C:endoplasmic reticulum membrane"/>
    <property type="evidence" value="ECO:0007669"/>
    <property type="project" value="UniProtKB-SubCell"/>
</dbReference>
<dbReference type="InterPro" id="IPR008962">
    <property type="entry name" value="PapD-like_sf"/>
</dbReference>
<protein>
    <submittedName>
        <fullName evidence="7">Vesicle-associated membrane protein-associated protein a</fullName>
    </submittedName>
</protein>
<dbReference type="AlphaFoldDB" id="A0A8J4UKB9"/>
<feature type="non-terminal residue" evidence="7">
    <location>
        <position position="1"/>
    </location>
</feature>
<dbReference type="GO" id="GO:0090158">
    <property type="term" value="P:endoplasmic reticulum membrane organization"/>
    <property type="evidence" value="ECO:0007669"/>
    <property type="project" value="TreeGrafter"/>
</dbReference>
<dbReference type="InterPro" id="IPR013783">
    <property type="entry name" value="Ig-like_fold"/>
</dbReference>
<evidence type="ECO:0000256" key="5">
    <source>
        <dbReference type="ARBA" id="ARBA00023136"/>
    </source>
</evidence>
<dbReference type="SUPFAM" id="SSF49354">
    <property type="entry name" value="PapD-like"/>
    <property type="match status" value="1"/>
</dbReference>
<dbReference type="PANTHER" id="PTHR10809">
    <property type="entry name" value="VESICLE-ASSOCIATED MEMBRANE PROTEIN-ASSOCIATED PROTEIN"/>
    <property type="match status" value="1"/>
</dbReference>
<evidence type="ECO:0000313" key="7">
    <source>
        <dbReference type="EMBL" id="KAF5903039.1"/>
    </source>
</evidence>
<dbReference type="PANTHER" id="PTHR10809:SF6">
    <property type="entry name" value="AT11025P-RELATED"/>
    <property type="match status" value="1"/>
</dbReference>